<dbReference type="GO" id="GO:0005524">
    <property type="term" value="F:ATP binding"/>
    <property type="evidence" value="ECO:0007669"/>
    <property type="project" value="InterPro"/>
</dbReference>
<dbReference type="SUPFAM" id="SSF56112">
    <property type="entry name" value="Protein kinase-like (PK-like)"/>
    <property type="match status" value="1"/>
</dbReference>
<dbReference type="EMBL" id="KB740322">
    <property type="protein sequence ID" value="ENN80869.1"/>
    <property type="molecule type" value="Genomic_DNA"/>
</dbReference>
<protein>
    <submittedName>
        <fullName evidence="2">Uncharacterized protein</fullName>
    </submittedName>
</protein>
<proteinExistence type="inferred from homology"/>
<dbReference type="GO" id="GO:0004672">
    <property type="term" value="F:protein kinase activity"/>
    <property type="evidence" value="ECO:0007669"/>
    <property type="project" value="InterPro"/>
</dbReference>
<dbReference type="HOGENOM" id="CLU_1590517_0_0_1"/>
<organism evidence="2">
    <name type="scientific">Dendroctonus ponderosae</name>
    <name type="common">Mountain pine beetle</name>
    <dbReference type="NCBI Taxonomy" id="77166"/>
    <lineage>
        <taxon>Eukaryota</taxon>
        <taxon>Metazoa</taxon>
        <taxon>Ecdysozoa</taxon>
        <taxon>Arthropoda</taxon>
        <taxon>Hexapoda</taxon>
        <taxon>Insecta</taxon>
        <taxon>Pterygota</taxon>
        <taxon>Neoptera</taxon>
        <taxon>Endopterygota</taxon>
        <taxon>Coleoptera</taxon>
        <taxon>Polyphaga</taxon>
        <taxon>Cucujiformia</taxon>
        <taxon>Curculionidae</taxon>
        <taxon>Scolytinae</taxon>
        <taxon>Dendroctonus</taxon>
    </lineage>
</organism>
<dbReference type="PANTHER" id="PTHR12984:SF6">
    <property type="entry name" value="SCY1-LIKE PROTEIN 2"/>
    <property type="match status" value="1"/>
</dbReference>
<dbReference type="OrthoDB" id="79687at2759"/>
<evidence type="ECO:0000313" key="2">
    <source>
        <dbReference type="EMBL" id="ENN80869.1"/>
    </source>
</evidence>
<dbReference type="Gene3D" id="1.10.510.10">
    <property type="entry name" value="Transferase(Phosphotransferase) domain 1"/>
    <property type="match status" value="1"/>
</dbReference>
<feature type="non-terminal residue" evidence="2">
    <location>
        <position position="168"/>
    </location>
</feature>
<reference evidence="2" key="1">
    <citation type="journal article" date="2013" name="Genome Biol.">
        <title>Draft genome of the mountain pine beetle, Dendroctonus ponderosae Hopkins, a major forest pest.</title>
        <authorList>
            <person name="Keeling C.I."/>
            <person name="Yuen M.M."/>
            <person name="Liao N.Y."/>
            <person name="Docking T.R."/>
            <person name="Chan S.K."/>
            <person name="Taylor G.A."/>
            <person name="Palmquist D.L."/>
            <person name="Jackman S.D."/>
            <person name="Nguyen A."/>
            <person name="Li M."/>
            <person name="Henderson H."/>
            <person name="Janes J.K."/>
            <person name="Zhao Y."/>
            <person name="Pandoh P."/>
            <person name="Moore R."/>
            <person name="Sperling F.A."/>
            <person name="Huber D.P."/>
            <person name="Birol I."/>
            <person name="Jones S.J."/>
            <person name="Bohlmann J."/>
        </authorList>
    </citation>
    <scope>NUCLEOTIDE SEQUENCE</scope>
</reference>
<dbReference type="OMA" id="VQANSTC"/>
<name>N6TK81_DENPD</name>
<dbReference type="PROSITE" id="PS50011">
    <property type="entry name" value="PROTEIN_KINASE_DOM"/>
    <property type="match status" value="1"/>
</dbReference>
<evidence type="ECO:0000256" key="1">
    <source>
        <dbReference type="ARBA" id="ARBA00038349"/>
    </source>
</evidence>
<comment type="similarity">
    <text evidence="1">Belongs to the protein kinase superfamily.</text>
</comment>
<dbReference type="InterPro" id="IPR000719">
    <property type="entry name" value="Prot_kinase_dom"/>
</dbReference>
<dbReference type="PANTHER" id="PTHR12984">
    <property type="entry name" value="SCY1-RELATED S/T PROTEIN KINASE-LIKE"/>
    <property type="match status" value="1"/>
</dbReference>
<feature type="non-terminal residue" evidence="2">
    <location>
        <position position="1"/>
    </location>
</feature>
<dbReference type="AlphaFoldDB" id="N6TK81"/>
<sequence>MSPQPTLLPLVLPSLNYLAPECVLRQSHSTASDMFSLGMLVYALHSPGKQCLSPVRDLQQFKLRAQQLKILSTAKLQAIPEELREFVKLLLNVTPEIRPDAHQFIKIPYFDDVGVKTLTYLDSLLQWDNLQKSQFYKGLPDALSQLPHRVKLQRVLACLVRDLGQPTM</sequence>
<dbReference type="Pfam" id="PF00069">
    <property type="entry name" value="Pkinase"/>
    <property type="match status" value="1"/>
</dbReference>
<accession>N6TK81</accession>
<dbReference type="InterPro" id="IPR051177">
    <property type="entry name" value="CIK-Related_Protein"/>
</dbReference>
<dbReference type="InterPro" id="IPR011009">
    <property type="entry name" value="Kinase-like_dom_sf"/>
</dbReference>
<gene>
    <name evidence="2" type="ORF">YQE_02716</name>
</gene>